<dbReference type="InParanoid" id="A0A059BSY0"/>
<gene>
    <name evidence="1" type="ORF">EUGRSUZ_F02841</name>
</gene>
<evidence type="ECO:0000313" key="1">
    <source>
        <dbReference type="EMBL" id="KCW69358.1"/>
    </source>
</evidence>
<proteinExistence type="predicted"/>
<dbReference type="EMBL" id="KK198758">
    <property type="protein sequence ID" value="KCW69358.1"/>
    <property type="molecule type" value="Genomic_DNA"/>
</dbReference>
<dbReference type="AlphaFoldDB" id="A0A059BSY0"/>
<reference evidence="1" key="1">
    <citation type="submission" date="2013-07" db="EMBL/GenBank/DDBJ databases">
        <title>The genome of Eucalyptus grandis.</title>
        <authorList>
            <person name="Schmutz J."/>
            <person name="Hayes R."/>
            <person name="Myburg A."/>
            <person name="Tuskan G."/>
            <person name="Grattapaglia D."/>
            <person name="Rokhsar D.S."/>
        </authorList>
    </citation>
    <scope>NUCLEOTIDE SEQUENCE</scope>
    <source>
        <tissue evidence="1">Leaf extractions</tissue>
    </source>
</reference>
<accession>A0A059BSY0</accession>
<protein>
    <submittedName>
        <fullName evidence="1">Uncharacterized protein</fullName>
    </submittedName>
</protein>
<dbReference type="Gramene" id="KCW69358">
    <property type="protein sequence ID" value="KCW69358"/>
    <property type="gene ID" value="EUGRSUZ_F02841"/>
</dbReference>
<sequence length="70" mass="8236">MWQQPSPSAPFWFVFDPMTVELDHVQFCRFDALRWGELYQDQGNITDIFMILMDGCLEVSYSEDPPFSPL</sequence>
<organism evidence="1">
    <name type="scientific">Eucalyptus grandis</name>
    <name type="common">Flooded gum</name>
    <dbReference type="NCBI Taxonomy" id="71139"/>
    <lineage>
        <taxon>Eukaryota</taxon>
        <taxon>Viridiplantae</taxon>
        <taxon>Streptophyta</taxon>
        <taxon>Embryophyta</taxon>
        <taxon>Tracheophyta</taxon>
        <taxon>Spermatophyta</taxon>
        <taxon>Magnoliopsida</taxon>
        <taxon>eudicotyledons</taxon>
        <taxon>Gunneridae</taxon>
        <taxon>Pentapetalae</taxon>
        <taxon>rosids</taxon>
        <taxon>malvids</taxon>
        <taxon>Myrtales</taxon>
        <taxon>Myrtaceae</taxon>
        <taxon>Myrtoideae</taxon>
        <taxon>Eucalypteae</taxon>
        <taxon>Eucalyptus</taxon>
    </lineage>
</organism>
<name>A0A059BSY0_EUCGR</name>